<dbReference type="AlphaFoldDB" id="A0A2T8FCP4"/>
<comment type="caution">
    <text evidence="5">The sequence shown here is derived from an EMBL/GenBank/DDBJ whole genome shotgun (WGS) entry which is preliminary data.</text>
</comment>
<gene>
    <name evidence="5" type="ORF">DDE18_09335</name>
</gene>
<reference evidence="5 6" key="1">
    <citation type="submission" date="2018-04" db="EMBL/GenBank/DDBJ databases">
        <title>Genome of Nocardioides gansuensis WSJ-1.</title>
        <authorList>
            <person name="Wu S."/>
            <person name="Wang G."/>
        </authorList>
    </citation>
    <scope>NUCLEOTIDE SEQUENCE [LARGE SCALE GENOMIC DNA]</scope>
    <source>
        <strain evidence="5 6">WSJ-1</strain>
    </source>
</reference>
<evidence type="ECO:0000313" key="6">
    <source>
        <dbReference type="Proteomes" id="UP000246018"/>
    </source>
</evidence>
<organism evidence="5 6">
    <name type="scientific">Nocardioides gansuensis</name>
    <dbReference type="NCBI Taxonomy" id="2138300"/>
    <lineage>
        <taxon>Bacteria</taxon>
        <taxon>Bacillati</taxon>
        <taxon>Actinomycetota</taxon>
        <taxon>Actinomycetes</taxon>
        <taxon>Propionibacteriales</taxon>
        <taxon>Nocardioidaceae</taxon>
        <taxon>Nocardioides</taxon>
    </lineage>
</organism>
<evidence type="ECO:0000259" key="4">
    <source>
        <dbReference type="Pfam" id="PF26571"/>
    </source>
</evidence>
<dbReference type="RefSeq" id="WP_116571952.1">
    <property type="nucleotide sequence ID" value="NZ_QDGZ01000003.1"/>
</dbReference>
<keyword evidence="6" id="KW-1185">Reference proteome</keyword>
<dbReference type="EMBL" id="QDGZ01000003">
    <property type="protein sequence ID" value="PVG83473.1"/>
    <property type="molecule type" value="Genomic_DNA"/>
</dbReference>
<dbReference type="InterPro" id="IPR058593">
    <property type="entry name" value="ARB_07466-like_C"/>
</dbReference>
<name>A0A2T8FCP4_9ACTN</name>
<evidence type="ECO:0000313" key="5">
    <source>
        <dbReference type="EMBL" id="PVG83473.1"/>
    </source>
</evidence>
<feature type="compositionally biased region" description="Polar residues" evidence="2">
    <location>
        <begin position="64"/>
        <end position="77"/>
    </location>
</feature>
<evidence type="ECO:0000256" key="3">
    <source>
        <dbReference type="SAM" id="Phobius"/>
    </source>
</evidence>
<proteinExistence type="predicted"/>
<dbReference type="Pfam" id="PF26571">
    <property type="entry name" value="VldE"/>
    <property type="match status" value="1"/>
</dbReference>
<feature type="coiled-coil region" evidence="1">
    <location>
        <begin position="107"/>
        <end position="138"/>
    </location>
</feature>
<sequence length="320" mass="34515">MAQHRHKRDANARRTTPHDQPPVRKSRIPQLAGSLAVLATVGAVSLGVVTSAPEIGEQSDLLASSATGSVSNALSTDSLRRETTVSRSQSRALGRQSERALDRYQAMLAAKRERAEARREAEREAAATERAVRNADTRLWTTEDLNLWTAPDGGRQVGTLDAIEKVLVTGRKAGGRVELVVGGESRWVSAGYLSDEKPDPGPTLGGSCTNGTSVPSGVHQGIVLVHQAVCANFPSITSYGTFRGDGEHAEGRAVDIMVSGSLGWEVAEFLRANYAALDIEYLIYSQRIWSVERGGEGWRGMSDRGSITANHYDHVHVTVY</sequence>
<feature type="region of interest" description="Disordered" evidence="2">
    <location>
        <begin position="64"/>
        <end position="98"/>
    </location>
</feature>
<feature type="transmembrane region" description="Helical" evidence="3">
    <location>
        <begin position="31"/>
        <end position="49"/>
    </location>
</feature>
<keyword evidence="3" id="KW-0812">Transmembrane</keyword>
<feature type="region of interest" description="Disordered" evidence="2">
    <location>
        <begin position="1"/>
        <end position="25"/>
    </location>
</feature>
<feature type="domain" description="ARB-07466-like C-terminal" evidence="4">
    <location>
        <begin position="217"/>
        <end position="312"/>
    </location>
</feature>
<keyword evidence="3" id="KW-1133">Transmembrane helix</keyword>
<evidence type="ECO:0000256" key="2">
    <source>
        <dbReference type="SAM" id="MobiDB-lite"/>
    </source>
</evidence>
<dbReference type="OrthoDB" id="2989771at2"/>
<dbReference type="Proteomes" id="UP000246018">
    <property type="component" value="Unassembled WGS sequence"/>
</dbReference>
<evidence type="ECO:0000256" key="1">
    <source>
        <dbReference type="SAM" id="Coils"/>
    </source>
</evidence>
<keyword evidence="3" id="KW-0472">Membrane</keyword>
<keyword evidence="1" id="KW-0175">Coiled coil</keyword>
<protein>
    <submittedName>
        <fullName evidence="5">Ligand-binding protein SH3</fullName>
    </submittedName>
</protein>
<accession>A0A2T8FCP4</accession>